<evidence type="ECO:0000313" key="3">
    <source>
        <dbReference type="Proteomes" id="UP000007875"/>
    </source>
</evidence>
<dbReference type="HOGENOM" id="CLU_1643107_0_0_1"/>
<dbReference type="AlphaFoldDB" id="H2YRA7"/>
<evidence type="ECO:0000313" key="2">
    <source>
        <dbReference type="Ensembl" id="ENSCSAVP00000007867.1"/>
    </source>
</evidence>
<reference evidence="2" key="3">
    <citation type="submission" date="2025-09" db="UniProtKB">
        <authorList>
            <consortium name="Ensembl"/>
        </authorList>
    </citation>
    <scope>IDENTIFICATION</scope>
</reference>
<proteinExistence type="predicted"/>
<accession>H2YRA7</accession>
<dbReference type="GeneTree" id="ENSGT00530000068230"/>
<keyword evidence="3" id="KW-1185">Reference proteome</keyword>
<name>H2YRA7_CIOSA</name>
<dbReference type="InterPro" id="IPR005018">
    <property type="entry name" value="DOMON_domain"/>
</dbReference>
<sequence>MTGAAQGYLSLAISTDEGMGPADDCYICSATTSGGSTIVFSSAYLTGESPPTILNPITTNVQSSVTNGIMTCTFTRPISVSKTVSGNNVTWDVSKQSFNVLFAEGNVTVGGGTTYHSVRKHTHGAFNLLKPKDRLLMESILLPSRYSLPFCCSPAPPRVDK</sequence>
<reference evidence="3" key="1">
    <citation type="submission" date="2003-08" db="EMBL/GenBank/DDBJ databases">
        <authorList>
            <person name="Birren B."/>
            <person name="Nusbaum C."/>
            <person name="Abebe A."/>
            <person name="Abouelleil A."/>
            <person name="Adekoya E."/>
            <person name="Ait-zahra M."/>
            <person name="Allen N."/>
            <person name="Allen T."/>
            <person name="An P."/>
            <person name="Anderson M."/>
            <person name="Anderson S."/>
            <person name="Arachchi H."/>
            <person name="Armbruster J."/>
            <person name="Bachantsang P."/>
            <person name="Baldwin J."/>
            <person name="Barry A."/>
            <person name="Bayul T."/>
            <person name="Blitshsteyn B."/>
            <person name="Bloom T."/>
            <person name="Blye J."/>
            <person name="Boguslavskiy L."/>
            <person name="Borowsky M."/>
            <person name="Boukhgalter B."/>
            <person name="Brunache A."/>
            <person name="Butler J."/>
            <person name="Calixte N."/>
            <person name="Calvo S."/>
            <person name="Camarata J."/>
            <person name="Campo K."/>
            <person name="Chang J."/>
            <person name="Cheshatsang Y."/>
            <person name="Citroen M."/>
            <person name="Collymore A."/>
            <person name="Considine T."/>
            <person name="Cook A."/>
            <person name="Cooke P."/>
            <person name="Corum B."/>
            <person name="Cuomo C."/>
            <person name="David R."/>
            <person name="Dawoe T."/>
            <person name="Degray S."/>
            <person name="Dodge S."/>
            <person name="Dooley K."/>
            <person name="Dorje P."/>
            <person name="Dorjee K."/>
            <person name="Dorris L."/>
            <person name="Duffey N."/>
            <person name="Dupes A."/>
            <person name="Elkins T."/>
            <person name="Engels R."/>
            <person name="Erickson J."/>
            <person name="Farina A."/>
            <person name="Faro S."/>
            <person name="Ferreira P."/>
            <person name="Fischer H."/>
            <person name="Fitzgerald M."/>
            <person name="Foley K."/>
            <person name="Gage D."/>
            <person name="Galagan J."/>
            <person name="Gearin G."/>
            <person name="Gnerre S."/>
            <person name="Gnirke A."/>
            <person name="Goyette A."/>
            <person name="Graham J."/>
            <person name="Grandbois E."/>
            <person name="Gyaltsen K."/>
            <person name="Hafez N."/>
            <person name="Hagopian D."/>
            <person name="Hagos B."/>
            <person name="Hall J."/>
            <person name="Hatcher B."/>
            <person name="Heller A."/>
            <person name="Higgins H."/>
            <person name="Honan T."/>
            <person name="Horn A."/>
            <person name="Houde N."/>
            <person name="Hughes L."/>
            <person name="Hulme W."/>
            <person name="Husby E."/>
            <person name="Iliev I."/>
            <person name="Jaffe D."/>
            <person name="Jones C."/>
            <person name="Kamal M."/>
            <person name="Kamat A."/>
            <person name="Kamvysselis M."/>
            <person name="Karlsson E."/>
            <person name="Kells C."/>
            <person name="Kieu A."/>
            <person name="Kisner P."/>
            <person name="Kodira C."/>
            <person name="Kulbokas E."/>
            <person name="Labutti K."/>
            <person name="Lama D."/>
            <person name="Landers T."/>
            <person name="Leger J."/>
            <person name="Levine S."/>
            <person name="Lewis D."/>
            <person name="Lewis T."/>
            <person name="Lindblad-toh K."/>
            <person name="Liu X."/>
            <person name="Lokyitsang T."/>
            <person name="Lokyitsang Y."/>
            <person name="Lucien O."/>
            <person name="Lui A."/>
            <person name="Ma L.J."/>
            <person name="Mabbitt R."/>
            <person name="Macdonald J."/>
            <person name="Maclean C."/>
            <person name="Major J."/>
            <person name="Manning J."/>
            <person name="Marabella R."/>
            <person name="Maru K."/>
            <person name="Matthews C."/>
            <person name="Mauceli E."/>
            <person name="Mccarthy M."/>
            <person name="Mcdonough S."/>
            <person name="Mcghee T."/>
            <person name="Meldrim J."/>
            <person name="Meneus L."/>
            <person name="Mesirov J."/>
            <person name="Mihalev A."/>
            <person name="Mihova T."/>
            <person name="Mikkelsen T."/>
            <person name="Mlenga V."/>
            <person name="Moru K."/>
            <person name="Mozes J."/>
            <person name="Mulrain L."/>
            <person name="Munson G."/>
            <person name="Naylor J."/>
            <person name="Newes C."/>
            <person name="Nguyen C."/>
            <person name="Nguyen N."/>
            <person name="Nguyen T."/>
            <person name="Nicol R."/>
            <person name="Nielsen C."/>
            <person name="Nizzari M."/>
            <person name="Norbu C."/>
            <person name="Norbu N."/>
            <person name="O'donnell P."/>
            <person name="Okoawo O."/>
            <person name="O'leary S."/>
            <person name="Omotosho B."/>
            <person name="O'neill K."/>
            <person name="Osman S."/>
            <person name="Parker S."/>
            <person name="Perrin D."/>
            <person name="Phunkhang P."/>
            <person name="Piqani B."/>
            <person name="Purcell S."/>
            <person name="Rachupka T."/>
            <person name="Ramasamy U."/>
            <person name="Rameau R."/>
            <person name="Ray V."/>
            <person name="Raymond C."/>
            <person name="Retta R."/>
            <person name="Richardson S."/>
            <person name="Rise C."/>
            <person name="Rodriguez J."/>
            <person name="Rogers J."/>
            <person name="Rogov P."/>
            <person name="Rutman M."/>
            <person name="Schupbach R."/>
            <person name="Seaman C."/>
            <person name="Settipalli S."/>
            <person name="Sharpe T."/>
            <person name="Sheridan J."/>
            <person name="Sherpa N."/>
            <person name="Shi J."/>
            <person name="Smirnov S."/>
            <person name="Smith C."/>
            <person name="Sougnez C."/>
            <person name="Spencer B."/>
            <person name="Stalker J."/>
            <person name="Stange-thomann N."/>
            <person name="Stavropoulos S."/>
            <person name="Stetson K."/>
            <person name="Stone C."/>
            <person name="Stone S."/>
            <person name="Stubbs M."/>
            <person name="Talamas J."/>
            <person name="Tchuinga P."/>
            <person name="Tenzing P."/>
            <person name="Tesfaye S."/>
            <person name="Theodore J."/>
            <person name="Thoulutsang Y."/>
            <person name="Topham K."/>
            <person name="Towey S."/>
            <person name="Tsamla T."/>
            <person name="Tsomo N."/>
            <person name="Vallee D."/>
            <person name="Vassiliev H."/>
            <person name="Venkataraman V."/>
            <person name="Vinson J."/>
            <person name="Vo A."/>
            <person name="Wade C."/>
            <person name="Wang S."/>
            <person name="Wangchuk T."/>
            <person name="Wangdi T."/>
            <person name="Whittaker C."/>
            <person name="Wilkinson J."/>
            <person name="Wu Y."/>
            <person name="Wyman D."/>
            <person name="Yadav S."/>
            <person name="Yang S."/>
            <person name="Yang X."/>
            <person name="Yeager S."/>
            <person name="Yee E."/>
            <person name="Young G."/>
            <person name="Zainoun J."/>
            <person name="Zembeck L."/>
            <person name="Zimmer A."/>
            <person name="Zody M."/>
            <person name="Lander E."/>
        </authorList>
    </citation>
    <scope>NUCLEOTIDE SEQUENCE [LARGE SCALE GENOMIC DNA]</scope>
</reference>
<dbReference type="Ensembl" id="ENSCSAVT00000007972.1">
    <property type="protein sequence ID" value="ENSCSAVP00000007867.1"/>
    <property type="gene ID" value="ENSCSAVG00000004702.1"/>
</dbReference>
<feature type="domain" description="DOMON" evidence="1">
    <location>
        <begin position="1"/>
        <end position="105"/>
    </location>
</feature>
<dbReference type="PROSITE" id="PS50836">
    <property type="entry name" value="DOMON"/>
    <property type="match status" value="1"/>
</dbReference>
<dbReference type="Proteomes" id="UP000007875">
    <property type="component" value="Unassembled WGS sequence"/>
</dbReference>
<reference evidence="2" key="2">
    <citation type="submission" date="2025-08" db="UniProtKB">
        <authorList>
            <consortium name="Ensembl"/>
        </authorList>
    </citation>
    <scope>IDENTIFICATION</scope>
</reference>
<evidence type="ECO:0000259" key="1">
    <source>
        <dbReference type="PROSITE" id="PS50836"/>
    </source>
</evidence>
<organism evidence="2 3">
    <name type="scientific">Ciona savignyi</name>
    <name type="common">Pacific transparent sea squirt</name>
    <dbReference type="NCBI Taxonomy" id="51511"/>
    <lineage>
        <taxon>Eukaryota</taxon>
        <taxon>Metazoa</taxon>
        <taxon>Chordata</taxon>
        <taxon>Tunicata</taxon>
        <taxon>Ascidiacea</taxon>
        <taxon>Phlebobranchia</taxon>
        <taxon>Cionidae</taxon>
        <taxon>Ciona</taxon>
    </lineage>
</organism>
<protein>
    <recommendedName>
        <fullName evidence="1">DOMON domain-containing protein</fullName>
    </recommendedName>
</protein>
<dbReference type="InParanoid" id="H2YRA7"/>
<dbReference type="SMART" id="SM00664">
    <property type="entry name" value="DoH"/>
    <property type="match status" value="1"/>
</dbReference>
<dbReference type="Pfam" id="PF03351">
    <property type="entry name" value="DOMON"/>
    <property type="match status" value="1"/>
</dbReference>